<comment type="caution">
    <text evidence="1">The sequence shown here is derived from an EMBL/GenBank/DDBJ whole genome shotgun (WGS) entry which is preliminary data.</text>
</comment>
<dbReference type="InterPro" id="IPR009758">
    <property type="entry name" value="DUF1326"/>
</dbReference>
<dbReference type="Proteomes" id="UP001500571">
    <property type="component" value="Unassembled WGS sequence"/>
</dbReference>
<gene>
    <name evidence="1" type="ORF">GCM10009798_24330</name>
</gene>
<reference evidence="1 2" key="1">
    <citation type="journal article" date="2019" name="Int. J. Syst. Evol. Microbiol.">
        <title>The Global Catalogue of Microorganisms (GCM) 10K type strain sequencing project: providing services to taxonomists for standard genome sequencing and annotation.</title>
        <authorList>
            <consortium name="The Broad Institute Genomics Platform"/>
            <consortium name="The Broad Institute Genome Sequencing Center for Infectious Disease"/>
            <person name="Wu L."/>
            <person name="Ma J."/>
        </authorList>
    </citation>
    <scope>NUCLEOTIDE SEQUENCE [LARGE SCALE GENOMIC DNA]</scope>
    <source>
        <strain evidence="1 2">JCM 15309</strain>
    </source>
</reference>
<sequence length="223" mass="23951">MTLTGAGGDTERSECGAQGKGQVMSWNLTGSYVETCSCELMCPCNMSFDHGATYDFCRVTLVFNIRAGDIEGTDIAGRRVALIADTPKVMTDGNWRLGVYIDDGADDEQFDKLVKVFGGQLGGPMGALAPLVGEVVGVERAVIDVTDDGLRHSVRVADTIDFEIEDIVPFGVETGEPVRFQGMFHPVGSDLTMAEAKRSRIDAFGISYEGRTGLSKSDFSWAA</sequence>
<evidence type="ECO:0000313" key="1">
    <source>
        <dbReference type="EMBL" id="GAA1963431.1"/>
    </source>
</evidence>
<name>A0ABN2R4Z9_9ACTN</name>
<evidence type="ECO:0000313" key="2">
    <source>
        <dbReference type="Proteomes" id="UP001500571"/>
    </source>
</evidence>
<protein>
    <recommendedName>
        <fullName evidence="3">DUF1326 domain-containing protein</fullName>
    </recommendedName>
</protein>
<dbReference type="EMBL" id="BAAAPB010000002">
    <property type="protein sequence ID" value="GAA1963431.1"/>
    <property type="molecule type" value="Genomic_DNA"/>
</dbReference>
<organism evidence="1 2">
    <name type="scientific">Nocardioides panacihumi</name>
    <dbReference type="NCBI Taxonomy" id="400774"/>
    <lineage>
        <taxon>Bacteria</taxon>
        <taxon>Bacillati</taxon>
        <taxon>Actinomycetota</taxon>
        <taxon>Actinomycetes</taxon>
        <taxon>Propionibacteriales</taxon>
        <taxon>Nocardioidaceae</taxon>
        <taxon>Nocardioides</taxon>
    </lineage>
</organism>
<accession>A0ABN2R4Z9</accession>
<evidence type="ECO:0008006" key="3">
    <source>
        <dbReference type="Google" id="ProtNLM"/>
    </source>
</evidence>
<keyword evidence="2" id="KW-1185">Reference proteome</keyword>
<proteinExistence type="predicted"/>
<dbReference type="Pfam" id="PF07040">
    <property type="entry name" value="DUF1326"/>
    <property type="match status" value="1"/>
</dbReference>